<dbReference type="Gene3D" id="2.40.10.10">
    <property type="entry name" value="Trypsin-like serine proteases"/>
    <property type="match status" value="2"/>
</dbReference>
<dbReference type="SUPFAM" id="SSF50494">
    <property type="entry name" value="Trypsin-like serine proteases"/>
    <property type="match status" value="1"/>
</dbReference>
<feature type="signal peptide" evidence="5">
    <location>
        <begin position="1"/>
        <end position="19"/>
    </location>
</feature>
<organism evidence="7 8">
    <name type="scientific">Vombatus ursinus</name>
    <name type="common">Common wombat</name>
    <dbReference type="NCBI Taxonomy" id="29139"/>
    <lineage>
        <taxon>Eukaryota</taxon>
        <taxon>Metazoa</taxon>
        <taxon>Chordata</taxon>
        <taxon>Craniata</taxon>
        <taxon>Vertebrata</taxon>
        <taxon>Euteleostomi</taxon>
        <taxon>Mammalia</taxon>
        <taxon>Metatheria</taxon>
        <taxon>Diprotodontia</taxon>
        <taxon>Vombatidae</taxon>
        <taxon>Vombatus</taxon>
    </lineage>
</organism>
<comment type="subcellular location">
    <subcellularLocation>
        <location evidence="1">Secreted</location>
    </subcellularLocation>
</comment>
<dbReference type="Ensembl" id="ENSVURT00010018402.1">
    <property type="protein sequence ID" value="ENSVURP00010016185.1"/>
    <property type="gene ID" value="ENSVURG00010012400.1"/>
</dbReference>
<dbReference type="FunFam" id="2.40.10.10:FF:000005">
    <property type="entry name" value="Serine protease 37"/>
    <property type="match status" value="1"/>
</dbReference>
<gene>
    <name evidence="7" type="primary">LOC114031148</name>
</gene>
<dbReference type="GeneTree" id="ENSGT01020000230389"/>
<dbReference type="CDD" id="cd00190">
    <property type="entry name" value="Tryp_SPc"/>
    <property type="match status" value="1"/>
</dbReference>
<dbReference type="PRINTS" id="PR00722">
    <property type="entry name" value="CHYMOTRYPSIN"/>
</dbReference>
<evidence type="ECO:0000256" key="1">
    <source>
        <dbReference type="ARBA" id="ARBA00004613"/>
    </source>
</evidence>
<dbReference type="InterPro" id="IPR001314">
    <property type="entry name" value="Peptidase_S1A"/>
</dbReference>
<dbReference type="FunFam" id="2.40.10.10:FF:000049">
    <property type="entry name" value="probable inactive serine protease 37"/>
    <property type="match status" value="1"/>
</dbReference>
<dbReference type="Pfam" id="PF00089">
    <property type="entry name" value="Trypsin"/>
    <property type="match status" value="1"/>
</dbReference>
<evidence type="ECO:0000256" key="5">
    <source>
        <dbReference type="SAM" id="SignalP"/>
    </source>
</evidence>
<reference evidence="7" key="2">
    <citation type="submission" date="2025-08" db="UniProtKB">
        <authorList>
            <consortium name="Ensembl"/>
        </authorList>
    </citation>
    <scope>IDENTIFICATION</scope>
</reference>
<accession>A0A4X2L3F7</accession>
<sequence>MKCFLFFVLLTAAADQTLASLGRNYDDATIPYMAYLKSNSPFCMGTLILSQWVITAAHCNIPSEIRLGVLQPNVKEKRQQIRNCLVSIKHPDFNFKNLDNNLMLIKLNKPANLNKHVGTVALAVAPSETKRCFIPGWIWTQWNNSSDPDILSWVIHDILPDEECAKMLPEKMSANKMCVGLYDDFISPCQEIAAVPAICDGRIHGILTMSYGCVLQGSGGLFTKVHKYREWIQNVTSSF</sequence>
<dbReference type="GO" id="GO:2000243">
    <property type="term" value="P:positive regulation of reproductive process"/>
    <property type="evidence" value="ECO:0007669"/>
    <property type="project" value="UniProtKB-ARBA"/>
</dbReference>
<dbReference type="PROSITE" id="PS00134">
    <property type="entry name" value="TRYPSIN_HIS"/>
    <property type="match status" value="1"/>
</dbReference>
<evidence type="ECO:0000256" key="2">
    <source>
        <dbReference type="ARBA" id="ARBA00022525"/>
    </source>
</evidence>
<dbReference type="InterPro" id="IPR043504">
    <property type="entry name" value="Peptidase_S1_PA_chymotrypsin"/>
</dbReference>
<reference evidence="7" key="3">
    <citation type="submission" date="2025-09" db="UniProtKB">
        <authorList>
            <consortium name="Ensembl"/>
        </authorList>
    </citation>
    <scope>IDENTIFICATION</scope>
</reference>
<dbReference type="PANTHER" id="PTHR24271:SF44">
    <property type="entry name" value="1700074P13RIK PROTEIN"/>
    <property type="match status" value="1"/>
</dbReference>
<evidence type="ECO:0000259" key="6">
    <source>
        <dbReference type="PROSITE" id="PS50240"/>
    </source>
</evidence>
<evidence type="ECO:0000313" key="8">
    <source>
        <dbReference type="Proteomes" id="UP000314987"/>
    </source>
</evidence>
<dbReference type="SMART" id="SM00020">
    <property type="entry name" value="Tryp_SPc"/>
    <property type="match status" value="1"/>
</dbReference>
<dbReference type="InterPro" id="IPR009003">
    <property type="entry name" value="Peptidase_S1_PA"/>
</dbReference>
<dbReference type="AlphaFoldDB" id="A0A4X2L3F7"/>
<dbReference type="PANTHER" id="PTHR24271">
    <property type="entry name" value="KALLIKREIN-RELATED"/>
    <property type="match status" value="1"/>
</dbReference>
<evidence type="ECO:0000256" key="3">
    <source>
        <dbReference type="ARBA" id="ARBA00022729"/>
    </source>
</evidence>
<evidence type="ECO:0000313" key="7">
    <source>
        <dbReference type="Ensembl" id="ENSVURP00010016185.1"/>
    </source>
</evidence>
<dbReference type="STRING" id="29139.ENSVURP00010016185"/>
<dbReference type="GO" id="GO:0030141">
    <property type="term" value="C:secretory granule"/>
    <property type="evidence" value="ECO:0007669"/>
    <property type="project" value="TreeGrafter"/>
</dbReference>
<dbReference type="InterPro" id="IPR001254">
    <property type="entry name" value="Trypsin_dom"/>
</dbReference>
<dbReference type="GO" id="GO:0006508">
    <property type="term" value="P:proteolysis"/>
    <property type="evidence" value="ECO:0007669"/>
    <property type="project" value="InterPro"/>
</dbReference>
<dbReference type="OMA" id="FFTEVHP"/>
<keyword evidence="8" id="KW-1185">Reference proteome</keyword>
<name>A0A4X2L3F7_VOMUR</name>
<dbReference type="GO" id="GO:0005576">
    <property type="term" value="C:extracellular region"/>
    <property type="evidence" value="ECO:0007669"/>
    <property type="project" value="UniProtKB-SubCell"/>
</dbReference>
<keyword evidence="2" id="KW-0964">Secreted</keyword>
<evidence type="ECO:0000256" key="4">
    <source>
        <dbReference type="ARBA" id="ARBA00023157"/>
    </source>
</evidence>
<dbReference type="Proteomes" id="UP000314987">
    <property type="component" value="Unassembled WGS sequence"/>
</dbReference>
<proteinExistence type="predicted"/>
<dbReference type="InterPro" id="IPR018114">
    <property type="entry name" value="TRYPSIN_HIS"/>
</dbReference>
<reference evidence="8" key="1">
    <citation type="submission" date="2018-12" db="EMBL/GenBank/DDBJ databases">
        <authorList>
            <person name="Yazar S."/>
        </authorList>
    </citation>
    <scope>NUCLEOTIDE SEQUENCE [LARGE SCALE GENOMIC DNA]</scope>
</reference>
<feature type="domain" description="Peptidase S1" evidence="6">
    <location>
        <begin position="19"/>
        <end position="237"/>
    </location>
</feature>
<dbReference type="GO" id="GO:0004252">
    <property type="term" value="F:serine-type endopeptidase activity"/>
    <property type="evidence" value="ECO:0007669"/>
    <property type="project" value="InterPro"/>
</dbReference>
<protein>
    <recommendedName>
        <fullName evidence="6">Peptidase S1 domain-containing protein</fullName>
    </recommendedName>
</protein>
<feature type="chain" id="PRO_5021272276" description="Peptidase S1 domain-containing protein" evidence="5">
    <location>
        <begin position="20"/>
        <end position="239"/>
    </location>
</feature>
<keyword evidence="3 5" id="KW-0732">Signal</keyword>
<keyword evidence="4" id="KW-1015">Disulfide bond</keyword>
<dbReference type="PROSITE" id="PS50240">
    <property type="entry name" value="TRYPSIN_DOM"/>
    <property type="match status" value="1"/>
</dbReference>